<feature type="region of interest" description="Disordered" evidence="1">
    <location>
        <begin position="30"/>
        <end position="78"/>
    </location>
</feature>
<name>A0A3P6U1N0_LITSI</name>
<sequence>MKRFWKWVVDHKISTIRKWQSVVLHLDRDQQQDGRHLKPIGGSNDELERKQKQNSKMLREESDSYHSNASLRNSDIPYDNETADFEDFFEESTDAIESALVDFYIERKKK</sequence>
<protein>
    <submittedName>
        <fullName evidence="2">Uncharacterized protein</fullName>
    </submittedName>
</protein>
<accession>A0A3P6U1N0</accession>
<evidence type="ECO:0000313" key="2">
    <source>
        <dbReference type="EMBL" id="VDK89699.1"/>
    </source>
</evidence>
<dbReference type="OrthoDB" id="5823955at2759"/>
<feature type="compositionally biased region" description="Basic and acidic residues" evidence="1">
    <location>
        <begin position="46"/>
        <end position="64"/>
    </location>
</feature>
<proteinExistence type="predicted"/>
<gene>
    <name evidence="2" type="ORF">NLS_LOCUS9238</name>
</gene>
<evidence type="ECO:0000256" key="1">
    <source>
        <dbReference type="SAM" id="MobiDB-lite"/>
    </source>
</evidence>
<dbReference type="OMA" id="IRKWQSV"/>
<keyword evidence="3" id="KW-1185">Reference proteome</keyword>
<dbReference type="AlphaFoldDB" id="A0A3P6U1N0"/>
<evidence type="ECO:0000313" key="3">
    <source>
        <dbReference type="Proteomes" id="UP000277928"/>
    </source>
</evidence>
<reference evidence="2 3" key="1">
    <citation type="submission" date="2018-08" db="EMBL/GenBank/DDBJ databases">
        <authorList>
            <person name="Laetsch R D."/>
            <person name="Stevens L."/>
            <person name="Kumar S."/>
            <person name="Blaxter L. M."/>
        </authorList>
    </citation>
    <scope>NUCLEOTIDE SEQUENCE [LARGE SCALE GENOMIC DNA]</scope>
</reference>
<dbReference type="Proteomes" id="UP000277928">
    <property type="component" value="Unassembled WGS sequence"/>
</dbReference>
<organism evidence="2 3">
    <name type="scientific">Litomosoides sigmodontis</name>
    <name type="common">Filarial nematode worm</name>
    <dbReference type="NCBI Taxonomy" id="42156"/>
    <lineage>
        <taxon>Eukaryota</taxon>
        <taxon>Metazoa</taxon>
        <taxon>Ecdysozoa</taxon>
        <taxon>Nematoda</taxon>
        <taxon>Chromadorea</taxon>
        <taxon>Rhabditida</taxon>
        <taxon>Spirurina</taxon>
        <taxon>Spiruromorpha</taxon>
        <taxon>Filarioidea</taxon>
        <taxon>Onchocercidae</taxon>
        <taxon>Litomosoides</taxon>
    </lineage>
</organism>
<dbReference type="EMBL" id="UYRX01001449">
    <property type="protein sequence ID" value="VDK89699.1"/>
    <property type="molecule type" value="Genomic_DNA"/>
</dbReference>